<dbReference type="AlphaFoldDB" id="A0AAN6WHL7"/>
<dbReference type="PANTHER" id="PTHR34997:SF1">
    <property type="entry name" value="PEPTIDOGLYCAN-BINDING LYSIN DOMAIN"/>
    <property type="match status" value="1"/>
</dbReference>
<organism evidence="6 7">
    <name type="scientific">Podospora australis</name>
    <dbReference type="NCBI Taxonomy" id="1536484"/>
    <lineage>
        <taxon>Eukaryota</taxon>
        <taxon>Fungi</taxon>
        <taxon>Dikarya</taxon>
        <taxon>Ascomycota</taxon>
        <taxon>Pezizomycotina</taxon>
        <taxon>Sordariomycetes</taxon>
        <taxon>Sordariomycetidae</taxon>
        <taxon>Sordariales</taxon>
        <taxon>Podosporaceae</taxon>
        <taxon>Podospora</taxon>
    </lineage>
</organism>
<accession>A0AAN6WHL7</accession>
<gene>
    <name evidence="6" type="ORF">QBC35DRAFT_457704</name>
</gene>
<dbReference type="CDD" id="cd00118">
    <property type="entry name" value="LysM"/>
    <property type="match status" value="1"/>
</dbReference>
<evidence type="ECO:0000313" key="7">
    <source>
        <dbReference type="Proteomes" id="UP001302126"/>
    </source>
</evidence>
<dbReference type="InterPro" id="IPR052210">
    <property type="entry name" value="LysM1-like"/>
</dbReference>
<keyword evidence="4" id="KW-0732">Signal</keyword>
<feature type="non-terminal residue" evidence="6">
    <location>
        <position position="182"/>
    </location>
</feature>
<evidence type="ECO:0000256" key="3">
    <source>
        <dbReference type="ARBA" id="ARBA00044955"/>
    </source>
</evidence>
<comment type="similarity">
    <text evidence="3">Belongs to the secreted LysM effector family.</text>
</comment>
<dbReference type="Proteomes" id="UP001302126">
    <property type="component" value="Unassembled WGS sequence"/>
</dbReference>
<dbReference type="InterPro" id="IPR036779">
    <property type="entry name" value="LysM_dom_sf"/>
</dbReference>
<feature type="domain" description="LysM" evidence="5">
    <location>
        <begin position="138"/>
        <end position="182"/>
    </location>
</feature>
<evidence type="ECO:0000256" key="4">
    <source>
        <dbReference type="SAM" id="SignalP"/>
    </source>
</evidence>
<reference evidence="6" key="2">
    <citation type="submission" date="2023-05" db="EMBL/GenBank/DDBJ databases">
        <authorList>
            <consortium name="Lawrence Berkeley National Laboratory"/>
            <person name="Steindorff A."/>
            <person name="Hensen N."/>
            <person name="Bonometti L."/>
            <person name="Westerberg I."/>
            <person name="Brannstrom I.O."/>
            <person name="Guillou S."/>
            <person name="Cros-Aarteil S."/>
            <person name="Calhoun S."/>
            <person name="Haridas S."/>
            <person name="Kuo A."/>
            <person name="Mondo S."/>
            <person name="Pangilinan J."/>
            <person name="Riley R."/>
            <person name="Labutti K."/>
            <person name="Andreopoulos B."/>
            <person name="Lipzen A."/>
            <person name="Chen C."/>
            <person name="Yanf M."/>
            <person name="Daum C."/>
            <person name="Ng V."/>
            <person name="Clum A."/>
            <person name="Ohm R."/>
            <person name="Martin F."/>
            <person name="Silar P."/>
            <person name="Natvig D."/>
            <person name="Lalanne C."/>
            <person name="Gautier V."/>
            <person name="Ament-Velasquez S.L."/>
            <person name="Kruys A."/>
            <person name="Hutchinson M.I."/>
            <person name="Powell A.J."/>
            <person name="Barry K."/>
            <person name="Miller A.N."/>
            <person name="Grigoriev I.V."/>
            <person name="Debuchy R."/>
            <person name="Gladieux P."/>
            <person name="Thoren M.H."/>
            <person name="Johannesson H."/>
        </authorList>
    </citation>
    <scope>NUCLEOTIDE SEQUENCE</scope>
    <source>
        <strain evidence="6">PSN309</strain>
    </source>
</reference>
<proteinExistence type="inferred from homology"/>
<dbReference type="SUPFAM" id="SSF54106">
    <property type="entry name" value="LysM domain"/>
    <property type="match status" value="1"/>
</dbReference>
<evidence type="ECO:0000256" key="1">
    <source>
        <dbReference type="ARBA" id="ARBA00022669"/>
    </source>
</evidence>
<comment type="caution">
    <text evidence="6">The sequence shown here is derived from an EMBL/GenBank/DDBJ whole genome shotgun (WGS) entry which is preliminary data.</text>
</comment>
<feature type="domain" description="LysM" evidence="5">
    <location>
        <begin position="45"/>
        <end position="92"/>
    </location>
</feature>
<evidence type="ECO:0000259" key="5">
    <source>
        <dbReference type="PROSITE" id="PS51782"/>
    </source>
</evidence>
<dbReference type="Pfam" id="PF01476">
    <property type="entry name" value="LysM"/>
    <property type="match status" value="1"/>
</dbReference>
<keyword evidence="7" id="KW-1185">Reference proteome</keyword>
<keyword evidence="2" id="KW-0843">Virulence</keyword>
<name>A0AAN6WHL7_9PEZI</name>
<dbReference type="EMBL" id="MU864796">
    <property type="protein sequence ID" value="KAK4182040.1"/>
    <property type="molecule type" value="Genomic_DNA"/>
</dbReference>
<feature type="chain" id="PRO_5042881583" description="LysM domain-containing protein" evidence="4">
    <location>
        <begin position="20"/>
        <end position="182"/>
    </location>
</feature>
<dbReference type="GO" id="GO:0008061">
    <property type="term" value="F:chitin binding"/>
    <property type="evidence" value="ECO:0007669"/>
    <property type="project" value="UniProtKB-KW"/>
</dbReference>
<feature type="signal peptide" evidence="4">
    <location>
        <begin position="1"/>
        <end position="19"/>
    </location>
</feature>
<sequence>MHLISILAHGLLASTATAAATIRHRQTDDNREGPVEPDTAADCTWFDTAHDASYTCEYFATWWGISVADFISYNPSVGADCSNIKIGNSYCIERNWGIPDPVTSTSTTSSAGPTGTATPCNANAPIPTQPVATCGCKKWHLVAEGDYCANVIDRYGIDMRDLYKWNSNLGGSCDTMWLGYYI</sequence>
<reference evidence="6" key="1">
    <citation type="journal article" date="2023" name="Mol. Phylogenet. Evol.">
        <title>Genome-scale phylogeny and comparative genomics of the fungal order Sordariales.</title>
        <authorList>
            <person name="Hensen N."/>
            <person name="Bonometti L."/>
            <person name="Westerberg I."/>
            <person name="Brannstrom I.O."/>
            <person name="Guillou S."/>
            <person name="Cros-Aarteil S."/>
            <person name="Calhoun S."/>
            <person name="Haridas S."/>
            <person name="Kuo A."/>
            <person name="Mondo S."/>
            <person name="Pangilinan J."/>
            <person name="Riley R."/>
            <person name="LaButti K."/>
            <person name="Andreopoulos B."/>
            <person name="Lipzen A."/>
            <person name="Chen C."/>
            <person name="Yan M."/>
            <person name="Daum C."/>
            <person name="Ng V."/>
            <person name="Clum A."/>
            <person name="Steindorff A."/>
            <person name="Ohm R.A."/>
            <person name="Martin F."/>
            <person name="Silar P."/>
            <person name="Natvig D.O."/>
            <person name="Lalanne C."/>
            <person name="Gautier V."/>
            <person name="Ament-Velasquez S.L."/>
            <person name="Kruys A."/>
            <person name="Hutchinson M.I."/>
            <person name="Powell A.J."/>
            <person name="Barry K."/>
            <person name="Miller A.N."/>
            <person name="Grigoriev I.V."/>
            <person name="Debuchy R."/>
            <person name="Gladieux P."/>
            <person name="Hiltunen Thoren M."/>
            <person name="Johannesson H."/>
        </authorList>
    </citation>
    <scope>NUCLEOTIDE SEQUENCE</scope>
    <source>
        <strain evidence="6">PSN309</strain>
    </source>
</reference>
<dbReference type="PANTHER" id="PTHR34997">
    <property type="entry name" value="AM15"/>
    <property type="match status" value="1"/>
</dbReference>
<dbReference type="PROSITE" id="PS51782">
    <property type="entry name" value="LYSM"/>
    <property type="match status" value="2"/>
</dbReference>
<dbReference type="Gene3D" id="3.10.350.10">
    <property type="entry name" value="LysM domain"/>
    <property type="match status" value="2"/>
</dbReference>
<protein>
    <recommendedName>
        <fullName evidence="5">LysM domain-containing protein</fullName>
    </recommendedName>
</protein>
<keyword evidence="1" id="KW-0147">Chitin-binding</keyword>
<evidence type="ECO:0000256" key="2">
    <source>
        <dbReference type="ARBA" id="ARBA00023026"/>
    </source>
</evidence>
<evidence type="ECO:0000313" key="6">
    <source>
        <dbReference type="EMBL" id="KAK4182040.1"/>
    </source>
</evidence>
<dbReference type="InterPro" id="IPR018392">
    <property type="entry name" value="LysM"/>
</dbReference>